<dbReference type="OrthoDB" id="9793115at2"/>
<dbReference type="RefSeq" id="WP_067942921.1">
    <property type="nucleotide sequence ID" value="NZ_CAUHMM010000104.1"/>
</dbReference>
<proteinExistence type="predicted"/>
<dbReference type="SUPFAM" id="SSF53254">
    <property type="entry name" value="Phosphoglycerate mutase-like"/>
    <property type="match status" value="1"/>
</dbReference>
<dbReference type="GO" id="GO:0005737">
    <property type="term" value="C:cytoplasm"/>
    <property type="evidence" value="ECO:0007669"/>
    <property type="project" value="TreeGrafter"/>
</dbReference>
<gene>
    <name evidence="2" type="ORF">AXF14_09950</name>
</gene>
<dbReference type="PANTHER" id="PTHR48100">
    <property type="entry name" value="BROAD-SPECIFICITY PHOSPHATASE YOR283W-RELATED"/>
    <property type="match status" value="1"/>
</dbReference>
<dbReference type="GO" id="GO:0016791">
    <property type="term" value="F:phosphatase activity"/>
    <property type="evidence" value="ECO:0007669"/>
    <property type="project" value="TreeGrafter"/>
</dbReference>
<dbReference type="Gene3D" id="3.40.50.1240">
    <property type="entry name" value="Phosphoglycerate mutase-like"/>
    <property type="match status" value="1"/>
</dbReference>
<dbReference type="Pfam" id="PF00300">
    <property type="entry name" value="His_Phos_1"/>
    <property type="match status" value="1"/>
</dbReference>
<dbReference type="InterPro" id="IPR013078">
    <property type="entry name" value="His_Pase_superF_clade-1"/>
</dbReference>
<organism evidence="2 3">
    <name type="scientific">Actinomyces radicidentis</name>
    <dbReference type="NCBI Taxonomy" id="111015"/>
    <lineage>
        <taxon>Bacteria</taxon>
        <taxon>Bacillati</taxon>
        <taxon>Actinomycetota</taxon>
        <taxon>Actinomycetes</taxon>
        <taxon>Actinomycetales</taxon>
        <taxon>Actinomycetaceae</taxon>
        <taxon>Actinomyces</taxon>
    </lineage>
</organism>
<feature type="region of interest" description="Disordered" evidence="1">
    <location>
        <begin position="216"/>
        <end position="235"/>
    </location>
</feature>
<keyword evidence="3" id="KW-1185">Reference proteome</keyword>
<dbReference type="PANTHER" id="PTHR48100:SF58">
    <property type="entry name" value="PE-PGRS FAMILY PROTEIN PE_PGRS11"/>
    <property type="match status" value="1"/>
</dbReference>
<dbReference type="CDD" id="cd07067">
    <property type="entry name" value="HP_PGM_like"/>
    <property type="match status" value="1"/>
</dbReference>
<reference evidence="3" key="1">
    <citation type="submission" date="2016-02" db="EMBL/GenBank/DDBJ databases">
        <authorList>
            <person name="Holder M.E."/>
            <person name="Ajami N.J."/>
            <person name="Petrosino J.F."/>
        </authorList>
    </citation>
    <scope>NUCLEOTIDE SEQUENCE [LARGE SCALE GENOMIC DNA]</scope>
    <source>
        <strain evidence="3">CCUG 36733</strain>
    </source>
</reference>
<dbReference type="Proteomes" id="UP000065220">
    <property type="component" value="Chromosome"/>
</dbReference>
<dbReference type="InterPro" id="IPR050275">
    <property type="entry name" value="PGM_Phosphatase"/>
</dbReference>
<sequence length="235" mass="24454">MMLLLVRHGRTIANVMGALDTAFPGNPLDETGLAQAGTLPERLAAAGHLEGLSSLWVSPILRARQTIAPIEAATGITATIRSGLREVVAGDLEMNTDAGSVAVYADTTRSWMVGRTACRLPGSPEDGAQTFARFDGVVDEIAAATLESQGPGGSALLVAHGTVLRLWTALAAARAGGADPTWIAEHPMTNTAITVVEGDPEAGWRLLDWCEGAWTASPTEQPEAPEPADPTEQPA</sequence>
<dbReference type="EMBL" id="CP014228">
    <property type="protein sequence ID" value="AMD87844.1"/>
    <property type="molecule type" value="Genomic_DNA"/>
</dbReference>
<dbReference type="KEGG" id="ard:AXF14_09950"/>
<evidence type="ECO:0000313" key="3">
    <source>
        <dbReference type="Proteomes" id="UP000065220"/>
    </source>
</evidence>
<dbReference type="STRING" id="111015.AXF14_09950"/>
<protein>
    <submittedName>
        <fullName evidence="2">Phosphoglycerate mutase</fullName>
    </submittedName>
</protein>
<name>A0A120KML9_ACTRD</name>
<dbReference type="InterPro" id="IPR029033">
    <property type="entry name" value="His_PPase_superfam"/>
</dbReference>
<evidence type="ECO:0000313" key="2">
    <source>
        <dbReference type="EMBL" id="AMD87844.1"/>
    </source>
</evidence>
<evidence type="ECO:0000256" key="1">
    <source>
        <dbReference type="SAM" id="MobiDB-lite"/>
    </source>
</evidence>
<accession>A0A120KML9</accession>
<dbReference type="AlphaFoldDB" id="A0A120KML9"/>
<dbReference type="SMART" id="SM00855">
    <property type="entry name" value="PGAM"/>
    <property type="match status" value="1"/>
</dbReference>